<gene>
    <name evidence="1" type="ORF">PV327_001613</name>
</gene>
<dbReference type="EMBL" id="JAQQBR010001831">
    <property type="protein sequence ID" value="KAK0167749.1"/>
    <property type="molecule type" value="Genomic_DNA"/>
</dbReference>
<reference evidence="1" key="1">
    <citation type="journal article" date="2023" name="bioRxiv">
        <title>Scaffold-level genome assemblies of two parasitoid biocontrol wasps reveal the parthenogenesis mechanism and an associated novel virus.</title>
        <authorList>
            <person name="Inwood S."/>
            <person name="Skelly J."/>
            <person name="Guhlin J."/>
            <person name="Harrop T."/>
            <person name="Goldson S."/>
            <person name="Dearden P."/>
        </authorList>
    </citation>
    <scope>NUCLEOTIDE SEQUENCE</scope>
    <source>
        <strain evidence="1">Lincoln</strain>
        <tissue evidence="1">Whole body</tissue>
    </source>
</reference>
<protein>
    <submittedName>
        <fullName evidence="1">Uncharacterized protein</fullName>
    </submittedName>
</protein>
<evidence type="ECO:0000313" key="2">
    <source>
        <dbReference type="Proteomes" id="UP001168972"/>
    </source>
</evidence>
<evidence type="ECO:0000313" key="1">
    <source>
        <dbReference type="EMBL" id="KAK0167749.1"/>
    </source>
</evidence>
<accession>A0AA39FE75</accession>
<reference evidence="1" key="2">
    <citation type="submission" date="2023-03" db="EMBL/GenBank/DDBJ databases">
        <authorList>
            <person name="Inwood S.N."/>
            <person name="Skelly J.G."/>
            <person name="Guhlin J."/>
            <person name="Harrop T.W.R."/>
            <person name="Goldson S.G."/>
            <person name="Dearden P.K."/>
        </authorList>
    </citation>
    <scope>NUCLEOTIDE SEQUENCE</scope>
    <source>
        <strain evidence="1">Lincoln</strain>
        <tissue evidence="1">Whole body</tissue>
    </source>
</reference>
<comment type="caution">
    <text evidence="1">The sequence shown here is derived from an EMBL/GenBank/DDBJ whole genome shotgun (WGS) entry which is preliminary data.</text>
</comment>
<organism evidence="1 2">
    <name type="scientific">Microctonus hyperodae</name>
    <name type="common">Parasitoid wasp</name>
    <dbReference type="NCBI Taxonomy" id="165561"/>
    <lineage>
        <taxon>Eukaryota</taxon>
        <taxon>Metazoa</taxon>
        <taxon>Ecdysozoa</taxon>
        <taxon>Arthropoda</taxon>
        <taxon>Hexapoda</taxon>
        <taxon>Insecta</taxon>
        <taxon>Pterygota</taxon>
        <taxon>Neoptera</taxon>
        <taxon>Endopterygota</taxon>
        <taxon>Hymenoptera</taxon>
        <taxon>Apocrita</taxon>
        <taxon>Ichneumonoidea</taxon>
        <taxon>Braconidae</taxon>
        <taxon>Euphorinae</taxon>
        <taxon>Microctonus</taxon>
    </lineage>
</organism>
<proteinExistence type="predicted"/>
<dbReference type="AlphaFoldDB" id="A0AA39FE75"/>
<dbReference type="Proteomes" id="UP001168972">
    <property type="component" value="Unassembled WGS sequence"/>
</dbReference>
<keyword evidence="2" id="KW-1185">Reference proteome</keyword>
<sequence>MGEFPSQIHPPRTINIKEHLPDGSKISELLVDSEIECKRRRLNKEGLFTADDSASNNGSSLQLLLDNHPKRMSEIIEDSHRRTADELYKRVESLVENAKKEASENITKLKRSSSYDWNKKIEGLMNLMQLTSRLRFIDNIEIVDSTMFDITIPINCVAQFQLFDNVLKEDTDKLDKVKKLIISKVGATDHFKKAVGMGIKIFMTDGL</sequence>
<name>A0AA39FE75_MICHY</name>